<organism evidence="2 3">
    <name type="scientific">Citrullus colocynthis</name>
    <name type="common">colocynth</name>
    <dbReference type="NCBI Taxonomy" id="252529"/>
    <lineage>
        <taxon>Eukaryota</taxon>
        <taxon>Viridiplantae</taxon>
        <taxon>Streptophyta</taxon>
        <taxon>Embryophyta</taxon>
        <taxon>Tracheophyta</taxon>
        <taxon>Spermatophyta</taxon>
        <taxon>Magnoliopsida</taxon>
        <taxon>eudicotyledons</taxon>
        <taxon>Gunneridae</taxon>
        <taxon>Pentapetalae</taxon>
        <taxon>rosids</taxon>
        <taxon>fabids</taxon>
        <taxon>Cucurbitales</taxon>
        <taxon>Cucurbitaceae</taxon>
        <taxon>Benincaseae</taxon>
        <taxon>Citrullus</taxon>
    </lineage>
</organism>
<dbReference type="SUPFAM" id="SSF48264">
    <property type="entry name" value="Cytochrome P450"/>
    <property type="match status" value="1"/>
</dbReference>
<keyword evidence="1" id="KW-0472">Membrane</keyword>
<dbReference type="InterPro" id="IPR036396">
    <property type="entry name" value="Cyt_P450_sf"/>
</dbReference>
<feature type="transmembrane region" description="Helical" evidence="1">
    <location>
        <begin position="27"/>
        <end position="44"/>
    </location>
</feature>
<dbReference type="PANTHER" id="PTHR47951">
    <property type="entry name" value="OS08G0547900 PROTEIN"/>
    <property type="match status" value="1"/>
</dbReference>
<keyword evidence="1" id="KW-1133">Transmembrane helix</keyword>
<keyword evidence="1" id="KW-0812">Transmembrane</keyword>
<gene>
    <name evidence="2" type="ORF">CITCOLO1_LOCUS2708</name>
</gene>
<protein>
    <submittedName>
        <fullName evidence="2">Uncharacterized protein</fullName>
    </submittedName>
</protein>
<evidence type="ECO:0000256" key="1">
    <source>
        <dbReference type="SAM" id="Phobius"/>
    </source>
</evidence>
<dbReference type="Gene3D" id="1.10.630.10">
    <property type="entry name" value="Cytochrome P450"/>
    <property type="match status" value="1"/>
</dbReference>
<evidence type="ECO:0000313" key="2">
    <source>
        <dbReference type="EMBL" id="CAK9311060.1"/>
    </source>
</evidence>
<accession>A0ABP0XWH1</accession>
<dbReference type="EMBL" id="OZ021744">
    <property type="protein sequence ID" value="CAK9311060.1"/>
    <property type="molecule type" value="Genomic_DNA"/>
</dbReference>
<dbReference type="Proteomes" id="UP001642487">
    <property type="component" value="Chromosome 10"/>
</dbReference>
<evidence type="ECO:0000313" key="3">
    <source>
        <dbReference type="Proteomes" id="UP001642487"/>
    </source>
</evidence>
<reference evidence="2 3" key="1">
    <citation type="submission" date="2024-03" db="EMBL/GenBank/DDBJ databases">
        <authorList>
            <person name="Gkanogiannis A."/>
            <person name="Becerra Lopez-Lavalle L."/>
        </authorList>
    </citation>
    <scope>NUCLEOTIDE SEQUENCE [LARGE SCALE GENOMIC DNA]</scope>
</reference>
<proteinExistence type="predicted"/>
<dbReference type="PANTHER" id="PTHR47951:SF3">
    <property type="entry name" value="CYTOCHROME P450, FAMILY 706, SUBFAMILY A, POLYPEPTIDE 4"/>
    <property type="match status" value="1"/>
</dbReference>
<keyword evidence="3" id="KW-1185">Reference proteome</keyword>
<sequence>MEQPTSNSLLHLIDSLNSFFPWRSIDQSGFLFIFFATLLIFLYVKLTRGRVPLPQGPPGVPTDTCLAMLVWTLFMSSVVQRLEILLAHLYQQAGSPVNVGEHGFLMIFKVVTSMLWGGSVEGEQRYSVAAEFRETVLEITEVLGKPNVSNFFLILARFDLQGIEKQMRELASRFDNIFEKMIDQGLKIDDGEEDESETSSLRSSLVLSNKFVYLYS</sequence>
<name>A0ABP0XWH1_9ROSI</name>